<accession>A0A9P9ZA09</accession>
<dbReference type="SUPFAM" id="SSF100950">
    <property type="entry name" value="NagB/RpiA/CoA transferase-like"/>
    <property type="match status" value="2"/>
</dbReference>
<evidence type="ECO:0000313" key="7">
    <source>
        <dbReference type="EMBL" id="KAJ1684581.1"/>
    </source>
</evidence>
<dbReference type="InterPro" id="IPR017896">
    <property type="entry name" value="4Fe4S_Fe-S-bd"/>
</dbReference>
<dbReference type="Gene3D" id="1.10.1060.10">
    <property type="entry name" value="Alpha-helical ferredoxin"/>
    <property type="match status" value="1"/>
</dbReference>
<dbReference type="InterPro" id="IPR009051">
    <property type="entry name" value="Helical_ferredxn"/>
</dbReference>
<dbReference type="EMBL" id="JAMQYH010000029">
    <property type="protein sequence ID" value="KAJ1684581.1"/>
    <property type="molecule type" value="Genomic_DNA"/>
</dbReference>
<dbReference type="PANTHER" id="PTHR47153:SF2">
    <property type="entry name" value="LACTATE UTILIZATION PROTEIN B"/>
    <property type="match status" value="1"/>
</dbReference>
<dbReference type="GO" id="GO:0051539">
    <property type="term" value="F:4 iron, 4 sulfur cluster binding"/>
    <property type="evidence" value="ECO:0007669"/>
    <property type="project" value="UniProtKB-KW"/>
</dbReference>
<comment type="caution">
    <text evidence="7">The sequence shown here is derived from an EMBL/GenBank/DDBJ whole genome shotgun (WGS) entry which is preliminary data.</text>
</comment>
<name>A0A9P9ZA09_9POAL</name>
<evidence type="ECO:0000259" key="6">
    <source>
        <dbReference type="Pfam" id="PF13183"/>
    </source>
</evidence>
<reference evidence="7" key="1">
    <citation type="journal article" date="2022" name="Cell">
        <title>Repeat-based holocentromeres influence genome architecture and karyotype evolution.</title>
        <authorList>
            <person name="Hofstatter P.G."/>
            <person name="Thangavel G."/>
            <person name="Lux T."/>
            <person name="Neumann P."/>
            <person name="Vondrak T."/>
            <person name="Novak P."/>
            <person name="Zhang M."/>
            <person name="Costa L."/>
            <person name="Castellani M."/>
            <person name="Scott A."/>
            <person name="Toegelov H."/>
            <person name="Fuchs J."/>
            <person name="Mata-Sucre Y."/>
            <person name="Dias Y."/>
            <person name="Vanzela A.L.L."/>
            <person name="Huettel B."/>
            <person name="Almeida C.C.S."/>
            <person name="Simkova H."/>
            <person name="Souza G."/>
            <person name="Pedrosa-Harand A."/>
            <person name="Macas J."/>
            <person name="Mayer K.F.X."/>
            <person name="Houben A."/>
            <person name="Marques A."/>
        </authorList>
    </citation>
    <scope>NUCLEOTIDE SEQUENCE</scope>
    <source>
        <strain evidence="7">RhyBre1mFocal</strain>
    </source>
</reference>
<dbReference type="InterPro" id="IPR004452">
    <property type="entry name" value="LutB/LldF"/>
</dbReference>
<keyword evidence="3" id="KW-0677">Repeat</keyword>
<evidence type="ECO:0000256" key="2">
    <source>
        <dbReference type="ARBA" id="ARBA00022485"/>
    </source>
</evidence>
<keyword evidence="2" id="KW-0004">4Fe-4S</keyword>
<evidence type="ECO:0000313" key="8">
    <source>
        <dbReference type="Proteomes" id="UP001151287"/>
    </source>
</evidence>
<keyword evidence="8" id="KW-1185">Reference proteome</keyword>
<dbReference type="GO" id="GO:0006089">
    <property type="term" value="P:lactate metabolic process"/>
    <property type="evidence" value="ECO:0007669"/>
    <property type="project" value="InterPro"/>
</dbReference>
<evidence type="ECO:0000256" key="1">
    <source>
        <dbReference type="ARBA" id="ARBA00022448"/>
    </source>
</evidence>
<dbReference type="Pfam" id="PF02589">
    <property type="entry name" value="LUD_dom"/>
    <property type="match status" value="2"/>
</dbReference>
<dbReference type="SUPFAM" id="SSF54862">
    <property type="entry name" value="4Fe-4S ferredoxins"/>
    <property type="match status" value="1"/>
</dbReference>
<dbReference type="InterPro" id="IPR003741">
    <property type="entry name" value="LUD_dom"/>
</dbReference>
<dbReference type="PROSITE" id="PS00198">
    <property type="entry name" value="4FE4S_FER_1"/>
    <property type="match status" value="1"/>
</dbReference>
<feature type="domain" description="LUD" evidence="5">
    <location>
        <begin position="564"/>
        <end position="659"/>
    </location>
</feature>
<dbReference type="Pfam" id="PF13183">
    <property type="entry name" value="Fer4_8"/>
    <property type="match status" value="1"/>
</dbReference>
<organism evidence="7 8">
    <name type="scientific">Rhynchospora breviuscula</name>
    <dbReference type="NCBI Taxonomy" id="2022672"/>
    <lineage>
        <taxon>Eukaryota</taxon>
        <taxon>Viridiplantae</taxon>
        <taxon>Streptophyta</taxon>
        <taxon>Embryophyta</taxon>
        <taxon>Tracheophyta</taxon>
        <taxon>Spermatophyta</taxon>
        <taxon>Magnoliopsida</taxon>
        <taxon>Liliopsida</taxon>
        <taxon>Poales</taxon>
        <taxon>Cyperaceae</taxon>
        <taxon>Cyperoideae</taxon>
        <taxon>Rhynchosporeae</taxon>
        <taxon>Rhynchospora</taxon>
    </lineage>
</organism>
<dbReference type="InterPro" id="IPR017900">
    <property type="entry name" value="4Fe4S_Fe_S_CS"/>
</dbReference>
<dbReference type="InterPro" id="IPR024185">
    <property type="entry name" value="FTHF_cligase-like_sf"/>
</dbReference>
<evidence type="ECO:0000259" key="5">
    <source>
        <dbReference type="Pfam" id="PF02589"/>
    </source>
</evidence>
<dbReference type="InterPro" id="IPR037171">
    <property type="entry name" value="NagB/RpiA_transferase-like"/>
</dbReference>
<dbReference type="Proteomes" id="UP001151287">
    <property type="component" value="Unassembled WGS sequence"/>
</dbReference>
<feature type="domain" description="LUD" evidence="5">
    <location>
        <begin position="66"/>
        <end position="292"/>
    </location>
</feature>
<feature type="domain" description="4Fe-4S ferredoxin-type" evidence="6">
    <location>
        <begin position="308"/>
        <end position="378"/>
    </location>
</feature>
<protein>
    <submittedName>
        <fullName evidence="7">Uncharacterized protein</fullName>
    </submittedName>
</protein>
<sequence length="660" mass="69307">MPAFPEAAREALGDPVLRHNLAHATTTIRDKRARVVGEVGDWEDLRTDGAAVKDTALVDLADHLTLLEERLVANGATVHWARDAAEANALVAAIARGHGVDEVVKVKSMATQEIGLNEALAEEGIAAWETDLAELIVQLGEDRPSHILVPAIHRNRAEIRAIFRDRMAAAGRPAPDDLTDEPAELAAAARLHLREKFLRARMAVSGANFAVAESGTLVVVESEGNGRMCLTLPEVLVSVVGIEKVVPTWDDLGTMLRLLPRSSTGERMNPYTSTWSGTTPGDGPQEMHVVLLDNGRTRALADEVGRQALRCIRCSACLNVCPVYERTGGHAYGSVYPGPIGAILNPLLQGPGSSAWVDSLPYASSLCGACYEVCPVKIDIPSVLVDLRAQVVDAQRGVVQPGDAGCGRRVRLCPAAAGARAAGAGGYDAGAPPALAARGGGLGRCARPALRRARVLPRVVAAYGRGAAVTSAREEILARVRAATEGATAPERPALRPSGPADVDLFAERVADYEAVVERCGPDDLAQRLAARVAGLRVVVPDGFEVEVPGGVRDEGLTATDLDALDGVVTGASVGIAETGTIVLDHGPGQGRRALSLVPDLHVCVVRADQVVADVPDAVRRLDPARAQTWISGPSATSDIELARVEGVHGPRTLHVLLVG</sequence>
<keyword evidence="2" id="KW-0408">Iron</keyword>
<evidence type="ECO:0000256" key="3">
    <source>
        <dbReference type="ARBA" id="ARBA00022737"/>
    </source>
</evidence>
<keyword evidence="2" id="KW-0411">Iron-sulfur</keyword>
<dbReference type="AlphaFoldDB" id="A0A9P9ZA09"/>
<keyword evidence="1" id="KW-0813">Transport</keyword>
<keyword evidence="2" id="KW-0479">Metal-binding</keyword>
<dbReference type="PANTHER" id="PTHR47153">
    <property type="entry name" value="LACTATE UTILIZATION PROTEIN B"/>
    <property type="match status" value="1"/>
</dbReference>
<evidence type="ECO:0000256" key="4">
    <source>
        <dbReference type="ARBA" id="ARBA00022982"/>
    </source>
</evidence>
<dbReference type="Gene3D" id="3.40.50.10420">
    <property type="entry name" value="NagB/RpiA/CoA transferase-like"/>
    <property type="match status" value="2"/>
</dbReference>
<gene>
    <name evidence="7" type="ORF">LUZ63_020336</name>
</gene>
<dbReference type="OrthoDB" id="10067516at2759"/>
<keyword evidence="4" id="KW-0249">Electron transport</keyword>
<proteinExistence type="predicted"/>